<dbReference type="Pfam" id="PF01745">
    <property type="entry name" value="IPT"/>
    <property type="match status" value="1"/>
</dbReference>
<reference evidence="10" key="2">
    <citation type="journal article" date="1999" name="Nucleic Acids Symp. Ser.">
        <title>Genome structure of Ri plasmid (1): Sequencing analysis of T-DNA and its flanking regions of pRi1724 in Japanese Agrobacterium rhizogenes.</title>
        <authorList>
            <person name="Maeda Y."/>
            <person name="Moriguchi K."/>
            <person name="Kataoka M."/>
            <person name="Satou M."/>
            <person name="Satutui N.H.N."/>
            <person name="Tanaka N."/>
            <person name="Yoshida K."/>
        </authorList>
    </citation>
    <scope>NUCLEOTIDE SEQUENCE</scope>
    <source>
        <strain evidence="10">MAFF03-01724</strain>
        <plasmid evidence="10">pRi1724</plasmid>
    </source>
</reference>
<dbReference type="GO" id="GO:0009691">
    <property type="term" value="P:cytokinin biosynthetic process"/>
    <property type="evidence" value="ECO:0007669"/>
    <property type="project" value="UniProtKB-UniRule"/>
</dbReference>
<evidence type="ECO:0000313" key="9">
    <source>
        <dbReference type="EMBL" id="BAA97765.1"/>
    </source>
</evidence>
<name>Q9KWD0_RHIRH</name>
<reference evidence="9" key="4">
    <citation type="journal article" date="2001" name="J. Mol. Biol.">
        <title>The complete nucleotide sequence of a plant root-inducing (Ri) plasmid indicates its chimeric structure and evolutionary relationship between tumor-inducing (Ti) and symbiotic (Sym) plasmids in Rhizobiaceae.</title>
        <authorList>
            <person name="Moriguchi K."/>
            <person name="Maeda Y."/>
            <person name="Satou M."/>
            <person name="Hardayani N.S.N."/>
            <person name="Kataoka M."/>
            <person name="Tanaka N."/>
            <person name="Yoshida K."/>
        </authorList>
    </citation>
    <scope>NUCLEOTIDE SEQUENCE</scope>
    <source>
        <strain evidence="9">MAFF03-01724</strain>
        <plasmid evidence="9">pRi1724</plasmid>
    </source>
</reference>
<organism evidence="9">
    <name type="scientific">Rhizobium rhizogenes</name>
    <name type="common">Agrobacterium rhizogenes</name>
    <dbReference type="NCBI Taxonomy" id="359"/>
    <lineage>
        <taxon>Bacteria</taxon>
        <taxon>Pseudomonadati</taxon>
        <taxon>Pseudomonadota</taxon>
        <taxon>Alphaproteobacteria</taxon>
        <taxon>Hyphomicrobiales</taxon>
        <taxon>Rhizobiaceae</taxon>
        <taxon>Rhizobium/Agrobacterium group</taxon>
        <taxon>Rhizobium</taxon>
    </lineage>
</organism>
<evidence type="ECO:0000256" key="5">
    <source>
        <dbReference type="ARBA" id="ARBA00022712"/>
    </source>
</evidence>
<accession>Q9KWD0</accession>
<proteinExistence type="predicted"/>
<evidence type="ECO:0000256" key="3">
    <source>
        <dbReference type="ARBA" id="ARBA00016587"/>
    </source>
</evidence>
<dbReference type="Gene3D" id="3.40.50.300">
    <property type="entry name" value="P-loop containing nucleotide triphosphate hydrolases"/>
    <property type="match status" value="1"/>
</dbReference>
<keyword evidence="9" id="KW-0614">Plasmid</keyword>
<evidence type="ECO:0000256" key="2">
    <source>
        <dbReference type="ARBA" id="ARBA00012383"/>
    </source>
</evidence>
<reference evidence="8" key="5">
    <citation type="journal article" date="2007" name="In Vitro Cell. Dev. Biol. Plant">
        <title>Disarming and sequencing of Agrobacterium rhizogenes strain K599 (NCPPB2659) plasmid pRi2659.</title>
        <authorList>
            <person name="Mankin S.L."/>
            <person name="Hill D.S."/>
            <person name="Olhoft P.M."/>
            <person name="Toren E."/>
            <person name="Wenck A.R."/>
            <person name="Nea L."/>
            <person name="Xing L."/>
            <person name="Brown J.A."/>
            <person name="Fu H."/>
            <person name="Ireland L."/>
            <person name="Jia H."/>
            <person name="Hillebrand H."/>
            <person name="Jones T."/>
            <person name="Song H.-S."/>
        </authorList>
    </citation>
    <scope>NUCLEOTIDE SEQUENCE</scope>
    <source>
        <strain evidence="8">K599</strain>
        <plasmid evidence="8">pRi2659</plasmid>
    </source>
</reference>
<reference evidence="9" key="1">
    <citation type="journal article" date="1998" name="Nucleic Acids Symp. Ser.">
        <title>Genome structure of Ri plasmid (1): Construction of linking library and physical map of pRi1724 in Japanese Agrobacterium.</title>
        <authorList>
            <person name="Moriguchi K."/>
            <person name="Nishida T."/>
            <person name="Maeda Y."/>
            <person name="Tanaka N."/>
            <person name="Yoshida K."/>
        </authorList>
    </citation>
    <scope>NUCLEOTIDE SEQUENCE</scope>
    <source>
        <strain evidence="9">MAFF03-01724</strain>
        <plasmid evidence="9">pRi1724</plasmid>
    </source>
</reference>
<reference evidence="9" key="3">
    <citation type="journal article" date="2000" name="DNA Res.">
        <title>Analysis of unique variable region of a plant root inducing plasmid, pRi1724, by the construction of its physical map and library.</title>
        <authorList>
            <person name="Moriguchi K."/>
            <person name="Maeda Y."/>
            <person name="Satou M."/>
            <person name="Kataoka M."/>
            <person name="Tanaka N."/>
            <person name="Yoshida K."/>
        </authorList>
    </citation>
    <scope>NUCLEOTIDE SEQUENCE</scope>
    <source>
        <strain evidence="9">MAFF03-01724</strain>
        <plasmid evidence="9">pRi1724</plasmid>
    </source>
</reference>
<dbReference type="PIRSF" id="PIRSF000507">
    <property type="entry name" value="IPT"/>
    <property type="match status" value="1"/>
</dbReference>
<dbReference type="AlphaFoldDB" id="Q9KWD0"/>
<evidence type="ECO:0000256" key="7">
    <source>
        <dbReference type="PIRNR" id="PIRNR000507"/>
    </source>
</evidence>
<dbReference type="EC" id="2.5.1.27" evidence="2 7"/>
<evidence type="ECO:0000256" key="1">
    <source>
        <dbReference type="ARBA" id="ARBA00002623"/>
    </source>
</evidence>
<dbReference type="InterPro" id="IPR002648">
    <property type="entry name" value="Tzs"/>
</dbReference>
<geneLocation type="plasmid" evidence="9">
    <name>pRi1724</name>
</geneLocation>
<dbReference type="SUPFAM" id="SSF52540">
    <property type="entry name" value="P-loop containing nucleoside triphosphate hydrolases"/>
    <property type="match status" value="1"/>
</dbReference>
<dbReference type="EMBL" id="AB039932">
    <property type="protein sequence ID" value="BAA97765.1"/>
    <property type="molecule type" value="Genomic_DNA"/>
</dbReference>
<dbReference type="InterPro" id="IPR027417">
    <property type="entry name" value="P-loop_NTPase"/>
</dbReference>
<evidence type="ECO:0000256" key="6">
    <source>
        <dbReference type="ARBA" id="ARBA00047975"/>
    </source>
</evidence>
<sequence length="259" mass="29676">MRPCRVTPAGFERSEMHMLIYLIYGPTCSGKTDLAVQVARETGWPVIALDRVQCCPQIATGSGRPLESELQSTERIYLDSRPLAEGVIDAEAAHRQLISEVENRRTSPGLILEGGSISLLNCMATDTYWEADFRWHVRRLRLAAPDVFLPRARRRVTEMFAVKDERRSLLQELTDLWKQEALRPILEDIDGYRCAIRFAKEHDIGIRDLLRLDLTRQQALISAIADEYFDHAQWQERDFPDWQEGGNVRLTPRVASNAN</sequence>
<evidence type="ECO:0000313" key="8">
    <source>
        <dbReference type="EMBL" id="ABW33584.1"/>
    </source>
</evidence>
<keyword evidence="4 7" id="KW-0808">Transferase</keyword>
<dbReference type="GO" id="GO:0009824">
    <property type="term" value="F:AMP dimethylallyltransferase activity"/>
    <property type="evidence" value="ECO:0007669"/>
    <property type="project" value="UniProtKB-UniRule"/>
</dbReference>
<evidence type="ECO:0000256" key="4">
    <source>
        <dbReference type="ARBA" id="ARBA00022679"/>
    </source>
</evidence>
<dbReference type="Gene3D" id="1.10.287.890">
    <property type="entry name" value="Crystal structure of tRNA isopentenylpyrophosphate transferase (bh2366) domain"/>
    <property type="match status" value="1"/>
</dbReference>
<gene>
    <name evidence="9" type="primary">riorf54</name>
</gene>
<geneLocation type="plasmid" evidence="8">
    <name>pRi2659</name>
</geneLocation>
<evidence type="ECO:0000313" key="10">
    <source>
        <dbReference type="EMBL" id="BAB16173.1"/>
    </source>
</evidence>
<dbReference type="EMBL" id="EU186381">
    <property type="protein sequence ID" value="ABW33584.1"/>
    <property type="molecule type" value="Genomic_DNA"/>
</dbReference>
<protein>
    <recommendedName>
        <fullName evidence="3 7">Adenylate dimethylallyltransferase</fullName>
        <ecNumber evidence="2 7">2.5.1.27</ecNumber>
    </recommendedName>
    <alternativeName>
        <fullName evidence="7">Isopentenyl transferase</fullName>
    </alternativeName>
</protein>
<keyword evidence="5 7" id="KW-0203">Cytokinin biosynthesis</keyword>
<dbReference type="EMBL" id="AP002086">
    <property type="protein sequence ID" value="BAB16173.1"/>
    <property type="molecule type" value="Genomic_DNA"/>
</dbReference>
<comment type="catalytic activity">
    <reaction evidence="6 7">
        <text>dimethylallyl diphosphate + AMP = N(6)-(dimethylallyl)adenosine 5'-phosphate + diphosphate</text>
        <dbReference type="Rhea" id="RHEA:15285"/>
        <dbReference type="ChEBI" id="CHEBI:33019"/>
        <dbReference type="ChEBI" id="CHEBI:57526"/>
        <dbReference type="ChEBI" id="CHEBI:57623"/>
        <dbReference type="ChEBI" id="CHEBI:456215"/>
        <dbReference type="EC" id="2.5.1.27"/>
    </reaction>
</comment>
<comment type="function">
    <text evidence="1">Transfers dimethylallyl groups to AMP as part of the biosynthesis of cytokinin phytohormones.</text>
</comment>